<dbReference type="Gene3D" id="3.30.40.10">
    <property type="entry name" value="Zinc/RING finger domain, C3HC4 (zinc finger)"/>
    <property type="match status" value="1"/>
</dbReference>
<dbReference type="InterPro" id="IPR045103">
    <property type="entry name" value="RNF5/RNF185-like"/>
</dbReference>
<dbReference type="InterPro" id="IPR013083">
    <property type="entry name" value="Znf_RING/FYVE/PHD"/>
</dbReference>
<keyword evidence="3 6" id="KW-0808">Transferase</keyword>
<dbReference type="PROSITE" id="PS50089">
    <property type="entry name" value="ZF_RING_2"/>
    <property type="match status" value="1"/>
</dbReference>
<evidence type="ECO:0000256" key="1">
    <source>
        <dbReference type="ARBA" id="ARBA00000900"/>
    </source>
</evidence>
<dbReference type="GO" id="GO:0061630">
    <property type="term" value="F:ubiquitin protein ligase activity"/>
    <property type="evidence" value="ECO:0007669"/>
    <property type="project" value="UniProtKB-UniRule"/>
</dbReference>
<proteinExistence type="predicted"/>
<accession>A0A834TP60</accession>
<evidence type="ECO:0000256" key="2">
    <source>
        <dbReference type="ARBA" id="ARBA00004906"/>
    </source>
</evidence>
<protein>
    <recommendedName>
        <fullName evidence="6">E3 ubiquitin-protein ligase RMA</fullName>
        <ecNumber evidence="6">2.3.2.27</ecNumber>
    </recommendedName>
    <alternativeName>
        <fullName evidence="6">Protein RING membrane-anchor</fullName>
    </alternativeName>
    <alternativeName>
        <fullName evidence="6">RING-type E3 ubiquitin transferase RMA</fullName>
    </alternativeName>
</protein>
<evidence type="ECO:0000313" key="9">
    <source>
        <dbReference type="Proteomes" id="UP000634136"/>
    </source>
</evidence>
<feature type="domain" description="RING-type" evidence="7">
    <location>
        <begin position="132"/>
        <end position="173"/>
    </location>
</feature>
<keyword evidence="6" id="KW-0862">Zinc</keyword>
<evidence type="ECO:0000256" key="5">
    <source>
        <dbReference type="PROSITE-ProRule" id="PRU00175"/>
    </source>
</evidence>
<keyword evidence="6" id="KW-0479">Metal-binding</keyword>
<evidence type="ECO:0000313" key="8">
    <source>
        <dbReference type="EMBL" id="KAF7824476.1"/>
    </source>
</evidence>
<reference evidence="8" key="1">
    <citation type="submission" date="2020-09" db="EMBL/GenBank/DDBJ databases">
        <title>Genome-Enabled Discovery of Anthraquinone Biosynthesis in Senna tora.</title>
        <authorList>
            <person name="Kang S.-H."/>
            <person name="Pandey R.P."/>
            <person name="Lee C.-M."/>
            <person name="Sim J.-S."/>
            <person name="Jeong J.-T."/>
            <person name="Choi B.-S."/>
            <person name="Jung M."/>
            <person name="Ginzburg D."/>
            <person name="Zhao K."/>
            <person name="Won S.Y."/>
            <person name="Oh T.-J."/>
            <person name="Yu Y."/>
            <person name="Kim N.-H."/>
            <person name="Lee O.R."/>
            <person name="Lee T.-H."/>
            <person name="Bashyal P."/>
            <person name="Kim T.-S."/>
            <person name="Lee W.-H."/>
            <person name="Kawkins C."/>
            <person name="Kim C.-K."/>
            <person name="Kim J.S."/>
            <person name="Ahn B.O."/>
            <person name="Rhee S.Y."/>
            <person name="Sohng J.K."/>
        </authorList>
    </citation>
    <scope>NUCLEOTIDE SEQUENCE</scope>
    <source>
        <tissue evidence="8">Leaf</tissue>
    </source>
</reference>
<dbReference type="GO" id="GO:0008270">
    <property type="term" value="F:zinc ion binding"/>
    <property type="evidence" value="ECO:0007669"/>
    <property type="project" value="UniProtKB-KW"/>
</dbReference>
<evidence type="ECO:0000256" key="3">
    <source>
        <dbReference type="ARBA" id="ARBA00022679"/>
    </source>
</evidence>
<dbReference type="PANTHER" id="PTHR12313">
    <property type="entry name" value="E3 UBIQUITIN-PROTEIN LIGASE RNF5-RELATED"/>
    <property type="match status" value="1"/>
</dbReference>
<dbReference type="OrthoDB" id="6270329at2759"/>
<dbReference type="GO" id="GO:0005789">
    <property type="term" value="C:endoplasmic reticulum membrane"/>
    <property type="evidence" value="ECO:0007669"/>
    <property type="project" value="UniProtKB-SubCell"/>
</dbReference>
<dbReference type="UniPathway" id="UPA00143"/>
<comment type="subcellular location">
    <subcellularLocation>
        <location evidence="6">Endoplasmic reticulum membrane</location>
        <topology evidence="6">Single-pass type IV membrane protein</topology>
    </subcellularLocation>
</comment>
<comment type="domain">
    <text evidence="6">The RING-type zinc finger domain is responsible for E3 ligase activity.</text>
</comment>
<gene>
    <name evidence="8" type="ORF">G2W53_022620</name>
</gene>
<keyword evidence="9" id="KW-1185">Reference proteome</keyword>
<comment type="function">
    <text evidence="6">E3 ubiquitin-protein ligase.</text>
</comment>
<keyword evidence="6" id="KW-0256">Endoplasmic reticulum</keyword>
<comment type="caution">
    <text evidence="8">The sequence shown here is derived from an EMBL/GenBank/DDBJ whole genome shotgun (WGS) entry which is preliminary data.</text>
</comment>
<keyword evidence="4 6" id="KW-0833">Ubl conjugation pathway</keyword>
<evidence type="ECO:0000256" key="6">
    <source>
        <dbReference type="RuleBase" id="RU369090"/>
    </source>
</evidence>
<dbReference type="Pfam" id="PF13920">
    <property type="entry name" value="zf-C3HC4_3"/>
    <property type="match status" value="1"/>
</dbReference>
<dbReference type="Proteomes" id="UP000634136">
    <property type="component" value="Unassembled WGS sequence"/>
</dbReference>
<keyword evidence="5 6" id="KW-0863">Zinc-finger</keyword>
<organism evidence="8 9">
    <name type="scientific">Senna tora</name>
    <dbReference type="NCBI Taxonomy" id="362788"/>
    <lineage>
        <taxon>Eukaryota</taxon>
        <taxon>Viridiplantae</taxon>
        <taxon>Streptophyta</taxon>
        <taxon>Embryophyta</taxon>
        <taxon>Tracheophyta</taxon>
        <taxon>Spermatophyta</taxon>
        <taxon>Magnoliopsida</taxon>
        <taxon>eudicotyledons</taxon>
        <taxon>Gunneridae</taxon>
        <taxon>Pentapetalae</taxon>
        <taxon>rosids</taxon>
        <taxon>fabids</taxon>
        <taxon>Fabales</taxon>
        <taxon>Fabaceae</taxon>
        <taxon>Caesalpinioideae</taxon>
        <taxon>Cassia clade</taxon>
        <taxon>Senna</taxon>
    </lineage>
</organism>
<sequence length="429" mass="47631">MELDLNEEPLDQTPTSVIEFDSILNELESTHGHIEDRIRHLEAVTSRARQRQRWRRGGRDSVRISNIVPDMMMMTPNAQDESRMPLEDVERTTDNRKKGKRNSAHLVAKALGMDPYIDNEASESRTGNFFECYICLDTAKDPILTCCGHLFCWPCFYQVSCAYKNVRECPVCKGEVSETGIIPIYGNEDDSSNSKSKLKEAGLTVPPRPQACRIEGFRQKLISRGTSSSTVQDIRWFNNNTGVTITDGTRHLVNQSRHSQSQELPRMETEDGQLNRSHQLSRLLVEGAASFSSLSSALNSAMDSAERLVGDLEAYIHPQQPQPGGRIRQQLDPSSHLSILPPPLTGANVPWSHTPDVAATNSAASTSISPPGMNDNVTAVINSGIQTTDSSVQISSMEPSSSSSRTVVLGLPDIYNRVSNGRRRRRVRR</sequence>
<dbReference type="GO" id="GO:0016567">
    <property type="term" value="P:protein ubiquitination"/>
    <property type="evidence" value="ECO:0007669"/>
    <property type="project" value="UniProtKB-UniPathway"/>
</dbReference>
<evidence type="ECO:0000256" key="4">
    <source>
        <dbReference type="ARBA" id="ARBA00022786"/>
    </source>
</evidence>
<dbReference type="GO" id="GO:0006511">
    <property type="term" value="P:ubiquitin-dependent protein catabolic process"/>
    <property type="evidence" value="ECO:0007669"/>
    <property type="project" value="UniProtKB-UniRule"/>
</dbReference>
<comment type="catalytic activity">
    <reaction evidence="1 6">
        <text>S-ubiquitinyl-[E2 ubiquitin-conjugating enzyme]-L-cysteine + [acceptor protein]-L-lysine = [E2 ubiquitin-conjugating enzyme]-L-cysteine + N(6)-ubiquitinyl-[acceptor protein]-L-lysine.</text>
        <dbReference type="EC" id="2.3.2.27"/>
    </reaction>
</comment>
<evidence type="ECO:0000259" key="7">
    <source>
        <dbReference type="PROSITE" id="PS50089"/>
    </source>
</evidence>
<comment type="pathway">
    <text evidence="2 6">Protein modification; protein ubiquitination.</text>
</comment>
<dbReference type="SMART" id="SM00184">
    <property type="entry name" value="RING"/>
    <property type="match status" value="1"/>
</dbReference>
<dbReference type="EC" id="2.3.2.27" evidence="6"/>
<dbReference type="EMBL" id="JAAIUW010000007">
    <property type="protein sequence ID" value="KAF7824476.1"/>
    <property type="molecule type" value="Genomic_DNA"/>
</dbReference>
<dbReference type="InterPro" id="IPR001841">
    <property type="entry name" value="Znf_RING"/>
</dbReference>
<name>A0A834TP60_9FABA</name>
<dbReference type="AlphaFoldDB" id="A0A834TP60"/>
<dbReference type="SUPFAM" id="SSF57850">
    <property type="entry name" value="RING/U-box"/>
    <property type="match status" value="1"/>
</dbReference>